<keyword evidence="3 10" id="KW-0812">Transmembrane</keyword>
<protein>
    <recommendedName>
        <fullName evidence="12">Ig-like domain-containing protein</fullName>
    </recommendedName>
</protein>
<dbReference type="GO" id="GO:0016192">
    <property type="term" value="P:vesicle-mediated transport"/>
    <property type="evidence" value="ECO:0007669"/>
    <property type="project" value="UniProtKB-ARBA"/>
</dbReference>
<dbReference type="InterPro" id="IPR007110">
    <property type="entry name" value="Ig-like_dom"/>
</dbReference>
<evidence type="ECO:0000313" key="14">
    <source>
        <dbReference type="EMBL" id="KAB0791229.1"/>
    </source>
</evidence>
<evidence type="ECO:0000313" key="15">
    <source>
        <dbReference type="Proteomes" id="UP000327044"/>
    </source>
</evidence>
<dbReference type="PROSITE" id="PS50835">
    <property type="entry name" value="IG_LIKE"/>
    <property type="match status" value="1"/>
</dbReference>
<evidence type="ECO:0000256" key="1">
    <source>
        <dbReference type="ARBA" id="ARBA00004167"/>
    </source>
</evidence>
<evidence type="ECO:0000256" key="2">
    <source>
        <dbReference type="ARBA" id="ARBA00004308"/>
    </source>
</evidence>
<dbReference type="PROSITE" id="PS01209">
    <property type="entry name" value="LDLRA_1"/>
    <property type="match status" value="1"/>
</dbReference>
<dbReference type="EMBL" id="VVIM01000011">
    <property type="protein sequence ID" value="KAB0791229.1"/>
    <property type="molecule type" value="Genomic_DNA"/>
</dbReference>
<dbReference type="EMBL" id="GEZM01087313">
    <property type="protein sequence ID" value="JAV58779.1"/>
    <property type="molecule type" value="Transcribed_RNA"/>
</dbReference>
<evidence type="ECO:0000256" key="11">
    <source>
        <dbReference type="SAM" id="SignalP"/>
    </source>
</evidence>
<dbReference type="InParanoid" id="A0A1Y1KBE3"/>
<evidence type="ECO:0000256" key="9">
    <source>
        <dbReference type="SAM" id="MobiDB-lite"/>
    </source>
</evidence>
<dbReference type="GO" id="GO:0005886">
    <property type="term" value="C:plasma membrane"/>
    <property type="evidence" value="ECO:0007669"/>
    <property type="project" value="TreeGrafter"/>
</dbReference>
<dbReference type="PRINTS" id="PR00261">
    <property type="entry name" value="LDLRECEPTOR"/>
</dbReference>
<evidence type="ECO:0000256" key="6">
    <source>
        <dbReference type="ARBA" id="ARBA00023136"/>
    </source>
</evidence>
<evidence type="ECO:0000256" key="3">
    <source>
        <dbReference type="ARBA" id="ARBA00022692"/>
    </source>
</evidence>
<dbReference type="PANTHER" id="PTHR24270:SF62">
    <property type="entry name" value="LOW-DENSITY LIPOPROTEIN RECEPTOR-RELATED PROTEIN 2"/>
    <property type="match status" value="1"/>
</dbReference>
<feature type="region of interest" description="Disordered" evidence="9">
    <location>
        <begin position="372"/>
        <end position="418"/>
    </location>
</feature>
<sequence length="418" mass="47245">MRRDALKMHVHFVCLFVSFFSLVKCELRLKISEYKHDEVAQPINSTIEALAGTNLHLACSIDGPGRFSTPNLRWGRKTKELRFRNETDLAVLAVQHYGPLLNLSEHIDYWESNKVIRSFVPVKITDRGAHFCMSYKYMLFKIVHLRVKEAYMDTGKFSPGCTPNEFRCASSGFCINSHYKCDGRMDCKDGSDEDWNTCNGNACWGKIRCDNGRCIPHAWCCDRHSDDNCNVTIRHDCCPPLQNPYDPMLWDADNSVTKAEPTSTGSKYLFITICVVSALLSFVLFLFVISKVCGFDALPIQRPTNQPSPPSICDHSECVLRRQFSADNACLYRQDANVINTDHSTDLGDPLIIMSTERISDQPPSYSEVINTPPSIDKSTLDLLSAPPPPYSSMRFERTSQSQSCDTSDDTNHHHIST</sequence>
<comment type="subcellular location">
    <subcellularLocation>
        <location evidence="2">Endomembrane system</location>
    </subcellularLocation>
    <subcellularLocation>
        <location evidence="1">Membrane</location>
        <topology evidence="1">Single-pass membrane protein</topology>
    </subcellularLocation>
</comment>
<feature type="transmembrane region" description="Helical" evidence="10">
    <location>
        <begin position="268"/>
        <end position="289"/>
    </location>
</feature>
<evidence type="ECO:0000256" key="5">
    <source>
        <dbReference type="ARBA" id="ARBA00022989"/>
    </source>
</evidence>
<dbReference type="InterPro" id="IPR050685">
    <property type="entry name" value="LDLR"/>
</dbReference>
<dbReference type="PANTHER" id="PTHR24270">
    <property type="entry name" value="LOW-DENSITY LIPOPROTEIN RECEPTOR-RELATED"/>
    <property type="match status" value="1"/>
</dbReference>
<evidence type="ECO:0000313" key="13">
    <source>
        <dbReference type="EMBL" id="JAV58779.1"/>
    </source>
</evidence>
<keyword evidence="7" id="KW-1015">Disulfide bond</keyword>
<keyword evidence="15" id="KW-1185">Reference proteome</keyword>
<feature type="domain" description="Ig-like" evidence="12">
    <location>
        <begin position="42"/>
        <end position="132"/>
    </location>
</feature>
<dbReference type="InterPro" id="IPR002172">
    <property type="entry name" value="LDrepeatLR_classA_rpt"/>
</dbReference>
<evidence type="ECO:0000256" key="7">
    <source>
        <dbReference type="ARBA" id="ARBA00023157"/>
    </source>
</evidence>
<dbReference type="AlphaFoldDB" id="A0A1Y1KBE3"/>
<comment type="caution">
    <text evidence="8">Lacks conserved residue(s) required for the propagation of feature annotation.</text>
</comment>
<dbReference type="Proteomes" id="UP000327044">
    <property type="component" value="Unassembled WGS sequence"/>
</dbReference>
<keyword evidence="6 10" id="KW-0472">Membrane</keyword>
<keyword evidence="5 10" id="KW-1133">Transmembrane helix</keyword>
<accession>A0A1Y1KBE3</accession>
<evidence type="ECO:0000259" key="12">
    <source>
        <dbReference type="PROSITE" id="PS50835"/>
    </source>
</evidence>
<dbReference type="GO" id="GO:0012505">
    <property type="term" value="C:endomembrane system"/>
    <property type="evidence" value="ECO:0007669"/>
    <property type="project" value="UniProtKB-SubCell"/>
</dbReference>
<feature type="chain" id="PRO_5033289747" description="Ig-like domain-containing protein" evidence="11">
    <location>
        <begin position="26"/>
        <end position="418"/>
    </location>
</feature>
<reference evidence="14" key="3">
    <citation type="submission" date="2019-08" db="EMBL/GenBank/DDBJ databases">
        <authorList>
            <consortium name="Photinus pyralis genome working group"/>
            <person name="Fallon T.R."/>
            <person name="Sander Lower S.E."/>
            <person name="Weng J.-K."/>
        </authorList>
    </citation>
    <scope>NUCLEOTIDE SEQUENCE</scope>
    <source>
        <strain evidence="14">1611_PpyrPB1</strain>
        <tissue evidence="14">Whole body</tissue>
    </source>
</reference>
<organism evidence="13">
    <name type="scientific">Photinus pyralis</name>
    <name type="common">Common eastern firefly</name>
    <name type="synonym">Lampyris pyralis</name>
    <dbReference type="NCBI Taxonomy" id="7054"/>
    <lineage>
        <taxon>Eukaryota</taxon>
        <taxon>Metazoa</taxon>
        <taxon>Ecdysozoa</taxon>
        <taxon>Arthropoda</taxon>
        <taxon>Hexapoda</taxon>
        <taxon>Insecta</taxon>
        <taxon>Pterygota</taxon>
        <taxon>Neoptera</taxon>
        <taxon>Endopterygota</taxon>
        <taxon>Coleoptera</taxon>
        <taxon>Polyphaga</taxon>
        <taxon>Elateriformia</taxon>
        <taxon>Elateroidea</taxon>
        <taxon>Lampyridae</taxon>
        <taxon>Lampyrinae</taxon>
        <taxon>Photinus</taxon>
    </lineage>
</organism>
<reference evidence="13" key="1">
    <citation type="journal article" date="2016" name="Sci. Rep.">
        <title>Molecular characterization of firefly nuptial gifts: a multi-omics approach sheds light on postcopulatory sexual selection.</title>
        <authorList>
            <person name="Al-Wathiqui N."/>
            <person name="Fallon T.R."/>
            <person name="South A."/>
            <person name="Weng J.K."/>
            <person name="Lewis S.M."/>
        </authorList>
    </citation>
    <scope>NUCLEOTIDE SEQUENCE</scope>
</reference>
<dbReference type="OrthoDB" id="2019384at2759"/>
<dbReference type="InterPro" id="IPR023415">
    <property type="entry name" value="LDLR_class-A_CS"/>
</dbReference>
<dbReference type="SUPFAM" id="SSF57424">
    <property type="entry name" value="LDL receptor-like module"/>
    <property type="match status" value="1"/>
</dbReference>
<evidence type="ECO:0000256" key="10">
    <source>
        <dbReference type="SAM" id="Phobius"/>
    </source>
</evidence>
<name>A0A1Y1KBE3_PHOPY</name>
<keyword evidence="4" id="KW-0677">Repeat</keyword>
<dbReference type="Pfam" id="PF00057">
    <property type="entry name" value="Ldl_recept_a"/>
    <property type="match status" value="1"/>
</dbReference>
<keyword evidence="11" id="KW-0732">Signal</keyword>
<dbReference type="PROSITE" id="PS50068">
    <property type="entry name" value="LDLRA_2"/>
    <property type="match status" value="1"/>
</dbReference>
<dbReference type="InterPro" id="IPR036055">
    <property type="entry name" value="LDL_receptor-like_sf"/>
</dbReference>
<reference evidence="14 15" key="2">
    <citation type="journal article" date="2018" name="Elife">
        <title>Firefly genomes illuminate parallel origins of bioluminescence in beetles.</title>
        <authorList>
            <person name="Fallon T.R."/>
            <person name="Lower S.E."/>
            <person name="Chang C.H."/>
            <person name="Bessho-Uehara M."/>
            <person name="Martin G.J."/>
            <person name="Bewick A.J."/>
            <person name="Behringer M."/>
            <person name="Debat H.J."/>
            <person name="Wong I."/>
            <person name="Day J.C."/>
            <person name="Suvorov A."/>
            <person name="Silva C.J."/>
            <person name="Stanger-Hall K.F."/>
            <person name="Hall D.W."/>
            <person name="Schmitz R.J."/>
            <person name="Nelson D.R."/>
            <person name="Lewis S.M."/>
            <person name="Shigenobu S."/>
            <person name="Bybee S.M."/>
            <person name="Larracuente A.M."/>
            <person name="Oba Y."/>
            <person name="Weng J.K."/>
        </authorList>
    </citation>
    <scope>NUCLEOTIDE SEQUENCE [LARGE SCALE GENOMIC DNA]</scope>
    <source>
        <strain evidence="14">1611_PpyrPB1</strain>
        <tissue evidence="14">Whole body</tissue>
    </source>
</reference>
<dbReference type="CDD" id="cd00112">
    <property type="entry name" value="LDLa"/>
    <property type="match status" value="1"/>
</dbReference>
<proteinExistence type="predicted"/>
<dbReference type="Gene3D" id="4.10.400.10">
    <property type="entry name" value="Low-density Lipoprotein Receptor"/>
    <property type="match status" value="1"/>
</dbReference>
<dbReference type="SMART" id="SM00192">
    <property type="entry name" value="LDLa"/>
    <property type="match status" value="1"/>
</dbReference>
<evidence type="ECO:0000256" key="8">
    <source>
        <dbReference type="PROSITE-ProRule" id="PRU00124"/>
    </source>
</evidence>
<evidence type="ECO:0000256" key="4">
    <source>
        <dbReference type="ARBA" id="ARBA00022737"/>
    </source>
</evidence>
<gene>
    <name evidence="14" type="ORF">PPYR_03029</name>
</gene>
<feature type="signal peptide" evidence="11">
    <location>
        <begin position="1"/>
        <end position="25"/>
    </location>
</feature>